<evidence type="ECO:0000313" key="2">
    <source>
        <dbReference type="Proteomes" id="UP001602089"/>
    </source>
</evidence>
<dbReference type="EMBL" id="JBIATK010000004">
    <property type="protein sequence ID" value="MFF4024054.1"/>
    <property type="molecule type" value="Genomic_DNA"/>
</dbReference>
<name>A0ABW6TGH8_9NOCA</name>
<evidence type="ECO:0000313" key="1">
    <source>
        <dbReference type="EMBL" id="MFF4024054.1"/>
    </source>
</evidence>
<reference evidence="1 2" key="1">
    <citation type="submission" date="2024-10" db="EMBL/GenBank/DDBJ databases">
        <title>The Natural Products Discovery Center: Release of the First 8490 Sequenced Strains for Exploring Actinobacteria Biosynthetic Diversity.</title>
        <authorList>
            <person name="Kalkreuter E."/>
            <person name="Kautsar S.A."/>
            <person name="Yang D."/>
            <person name="Bader C.D."/>
            <person name="Teijaro C.N."/>
            <person name="Fluegel L."/>
            <person name="Davis C.M."/>
            <person name="Simpson J.R."/>
            <person name="Lauterbach L."/>
            <person name="Steele A.D."/>
            <person name="Gui C."/>
            <person name="Meng S."/>
            <person name="Li G."/>
            <person name="Viehrig K."/>
            <person name="Ye F."/>
            <person name="Su P."/>
            <person name="Kiefer A.F."/>
            <person name="Nichols A."/>
            <person name="Cepeda A.J."/>
            <person name="Yan W."/>
            <person name="Fan B."/>
            <person name="Jiang Y."/>
            <person name="Adhikari A."/>
            <person name="Zheng C.-J."/>
            <person name="Schuster L."/>
            <person name="Cowan T.M."/>
            <person name="Smanski M.J."/>
            <person name="Chevrette M.G."/>
            <person name="De Carvalho L.P.S."/>
            <person name="Shen B."/>
        </authorList>
    </citation>
    <scope>NUCLEOTIDE SEQUENCE [LARGE SCALE GENOMIC DNA]</scope>
    <source>
        <strain evidence="1 2">NPDC001867</strain>
    </source>
</reference>
<keyword evidence="2" id="KW-1185">Reference proteome</keyword>
<comment type="caution">
    <text evidence="1">The sequence shown here is derived from an EMBL/GenBank/DDBJ whole genome shotgun (WGS) entry which is preliminary data.</text>
</comment>
<accession>A0ABW6TGH8</accession>
<proteinExistence type="predicted"/>
<dbReference type="RefSeq" id="WP_063022837.1">
    <property type="nucleotide sequence ID" value="NZ_JADLPS010000001.1"/>
</dbReference>
<organism evidence="1 2">
    <name type="scientific">Nocardia elegans</name>
    <dbReference type="NCBI Taxonomy" id="300029"/>
    <lineage>
        <taxon>Bacteria</taxon>
        <taxon>Bacillati</taxon>
        <taxon>Actinomycetota</taxon>
        <taxon>Actinomycetes</taxon>
        <taxon>Mycobacteriales</taxon>
        <taxon>Nocardiaceae</taxon>
        <taxon>Nocardia</taxon>
    </lineage>
</organism>
<gene>
    <name evidence="1" type="ORF">ACFYY5_14550</name>
</gene>
<sequence>MAAPVARIWEQVGTGVPTLLEVAGLPDPEAADIDLPLMQAVELLAIDVDAIRRAVKVGFRLVRT</sequence>
<protein>
    <submittedName>
        <fullName evidence="1">Uncharacterized protein</fullName>
    </submittedName>
</protein>
<dbReference type="Proteomes" id="UP001602089">
    <property type="component" value="Unassembled WGS sequence"/>
</dbReference>